<dbReference type="EMBL" id="DYXT01000028">
    <property type="protein sequence ID" value="HJE39137.1"/>
    <property type="molecule type" value="Genomic_DNA"/>
</dbReference>
<dbReference type="Pfam" id="PF13712">
    <property type="entry name" value="Glyco_tranf_2_5"/>
    <property type="match status" value="1"/>
</dbReference>
<proteinExistence type="predicted"/>
<accession>A0A4Q0UAC9</accession>
<protein>
    <submittedName>
        <fullName evidence="2">Glycosyltransferase family protein</fullName>
    </submittedName>
</protein>
<dbReference type="Gene3D" id="3.90.550.10">
    <property type="entry name" value="Spore Coat Polysaccharide Biosynthesis Protein SpsA, Chain A"/>
    <property type="match status" value="1"/>
</dbReference>
<dbReference type="InterPro" id="IPR059123">
    <property type="entry name" value="StrF_dom"/>
</dbReference>
<reference evidence="2" key="1">
    <citation type="journal article" date="2021" name="PeerJ">
        <title>Extensive microbial diversity within the chicken gut microbiome revealed by metagenomics and culture.</title>
        <authorList>
            <person name="Gilroy R."/>
            <person name="Ravi A."/>
            <person name="Getino M."/>
            <person name="Pursley I."/>
            <person name="Horton D.L."/>
            <person name="Alikhan N.F."/>
            <person name="Baker D."/>
            <person name="Gharbi K."/>
            <person name="Hall N."/>
            <person name="Watson M."/>
            <person name="Adriaenssens E.M."/>
            <person name="Foster-Nyarko E."/>
            <person name="Jarju S."/>
            <person name="Secka A."/>
            <person name="Antonio M."/>
            <person name="Oren A."/>
            <person name="Chaudhuri R.R."/>
            <person name="La Ragione R."/>
            <person name="Hildebrand F."/>
            <person name="Pallen M.J."/>
        </authorList>
    </citation>
    <scope>NUCLEOTIDE SEQUENCE</scope>
    <source>
        <strain evidence="2">4100</strain>
    </source>
</reference>
<organism evidence="2 3">
    <name type="scientific">Candidatus Amulumruptor caecigallinarius</name>
    <dbReference type="NCBI Taxonomy" id="2109911"/>
    <lineage>
        <taxon>Bacteria</taxon>
        <taxon>Pseudomonadati</taxon>
        <taxon>Bacteroidota</taxon>
        <taxon>Bacteroidia</taxon>
        <taxon>Bacteroidales</taxon>
        <taxon>Muribaculaceae</taxon>
        <taxon>Candidatus Amulumruptor</taxon>
    </lineage>
</organism>
<name>A0A4Q0UAC9_9BACT</name>
<dbReference type="Proteomes" id="UP000711407">
    <property type="component" value="Unassembled WGS sequence"/>
</dbReference>
<sequence>MYSSDRLSVIICSIDPDKCNGCIDALKRTAGITLDIHVTDNRADARPIAEVYNDSANISGSPYLLFIHEDVIISSHGWGRKLLDKLSEPETGVIGFAGSTLRVPVPGGWDQGGPEYMRASLRHIEHGEERTMSFGVVDGETFRQVIAVDGLAMAVRRDVWARHPFDEAMLTGFHCYDIDFSVEIAYAGLRNYVMYGVDVLHLSAGSYSDSWLRHTIEMFYAKWSRIPVLSVDLVDAKKANDAKCRCLYSFIFKAIRSDMPDSEVQRLMKHYRSLPSSSHRYYRHLLTLTWQQLRYRS</sequence>
<dbReference type="AlphaFoldDB" id="A0A4Q0UAC9"/>
<evidence type="ECO:0000259" key="1">
    <source>
        <dbReference type="Pfam" id="PF13712"/>
    </source>
</evidence>
<feature type="domain" description="Streptomycin biosynthesis protein StrF" evidence="1">
    <location>
        <begin position="9"/>
        <end position="194"/>
    </location>
</feature>
<gene>
    <name evidence="2" type="ORF">K8V47_05200</name>
</gene>
<comment type="caution">
    <text evidence="2">The sequence shown here is derived from an EMBL/GenBank/DDBJ whole genome shotgun (WGS) entry which is preliminary data.</text>
</comment>
<evidence type="ECO:0000313" key="3">
    <source>
        <dbReference type="Proteomes" id="UP000711407"/>
    </source>
</evidence>
<dbReference type="InterPro" id="IPR029044">
    <property type="entry name" value="Nucleotide-diphossugar_trans"/>
</dbReference>
<evidence type="ECO:0000313" key="2">
    <source>
        <dbReference type="EMBL" id="HJE39137.1"/>
    </source>
</evidence>
<reference evidence="2" key="2">
    <citation type="submission" date="2021-09" db="EMBL/GenBank/DDBJ databases">
        <authorList>
            <person name="Gilroy R."/>
        </authorList>
    </citation>
    <scope>NUCLEOTIDE SEQUENCE</scope>
    <source>
        <strain evidence="2">4100</strain>
    </source>
</reference>
<dbReference type="SUPFAM" id="SSF53448">
    <property type="entry name" value="Nucleotide-diphospho-sugar transferases"/>
    <property type="match status" value="1"/>
</dbReference>